<dbReference type="RefSeq" id="XP_020436577.1">
    <property type="nucleotide sequence ID" value="XM_020573482.1"/>
</dbReference>
<dbReference type="InParanoid" id="D3B288"/>
<dbReference type="Proteomes" id="UP000001396">
    <property type="component" value="Unassembled WGS sequence"/>
</dbReference>
<gene>
    <name evidence="1" type="ORF">PPL_02496</name>
</gene>
<dbReference type="GeneID" id="31358021"/>
<dbReference type="Pfam" id="PF01026">
    <property type="entry name" value="TatD_DNase"/>
    <property type="match status" value="1"/>
</dbReference>
<dbReference type="PANTHER" id="PTHR47345">
    <property type="entry name" value="CUT9-INTERACTING PROTEIN SCN1"/>
    <property type="match status" value="1"/>
</dbReference>
<dbReference type="Gene3D" id="3.20.20.140">
    <property type="entry name" value="Metal-dependent hydrolases"/>
    <property type="match status" value="1"/>
</dbReference>
<reference evidence="1 2" key="1">
    <citation type="journal article" date="2011" name="Genome Res.">
        <title>Phylogeny-wide analysis of social amoeba genomes highlights ancient origins for complex intercellular communication.</title>
        <authorList>
            <person name="Heidel A.J."/>
            <person name="Lawal H.M."/>
            <person name="Felder M."/>
            <person name="Schilde C."/>
            <person name="Helps N.R."/>
            <person name="Tunggal B."/>
            <person name="Rivero F."/>
            <person name="John U."/>
            <person name="Schleicher M."/>
            <person name="Eichinger L."/>
            <person name="Platzer M."/>
            <person name="Noegel A.A."/>
            <person name="Schaap P."/>
            <person name="Gloeckner G."/>
        </authorList>
    </citation>
    <scope>NUCLEOTIDE SEQUENCE [LARGE SCALE GENOMIC DNA]</scope>
    <source>
        <strain evidence="2">ATCC 26659 / Pp 5 / PN500</strain>
    </source>
</reference>
<dbReference type="SUPFAM" id="SSF51556">
    <property type="entry name" value="Metallo-dependent hydrolases"/>
    <property type="match status" value="1"/>
</dbReference>
<dbReference type="InterPro" id="IPR001130">
    <property type="entry name" value="TatD-like"/>
</dbReference>
<dbReference type="PANTHER" id="PTHR47345:SF1">
    <property type="entry name" value="CUT9-INTERACTING PROTEIN SCN1"/>
    <property type="match status" value="1"/>
</dbReference>
<protein>
    <recommendedName>
        <fullName evidence="3">TatD</fullName>
    </recommendedName>
</protein>
<dbReference type="InterPro" id="IPR053044">
    <property type="entry name" value="Metallo-hydrolase/TatD-type"/>
</dbReference>
<organism evidence="1 2">
    <name type="scientific">Heterostelium pallidum (strain ATCC 26659 / Pp 5 / PN500)</name>
    <name type="common">Cellular slime mold</name>
    <name type="synonym">Polysphondylium pallidum</name>
    <dbReference type="NCBI Taxonomy" id="670386"/>
    <lineage>
        <taxon>Eukaryota</taxon>
        <taxon>Amoebozoa</taxon>
        <taxon>Evosea</taxon>
        <taxon>Eumycetozoa</taxon>
        <taxon>Dictyostelia</taxon>
        <taxon>Acytosteliales</taxon>
        <taxon>Acytosteliaceae</taxon>
        <taxon>Heterostelium</taxon>
    </lineage>
</organism>
<name>D3B288_HETP5</name>
<dbReference type="AlphaFoldDB" id="D3B288"/>
<dbReference type="EMBL" id="ADBJ01000009">
    <property type="protein sequence ID" value="EFA84463.1"/>
    <property type="molecule type" value="Genomic_DNA"/>
</dbReference>
<dbReference type="OMA" id="FTGTAHH"/>
<evidence type="ECO:0008006" key="3">
    <source>
        <dbReference type="Google" id="ProtNLM"/>
    </source>
</evidence>
<accession>D3B288</accession>
<evidence type="ECO:0000313" key="2">
    <source>
        <dbReference type="Proteomes" id="UP000001396"/>
    </source>
</evidence>
<comment type="caution">
    <text evidence="1">The sequence shown here is derived from an EMBL/GenBank/DDBJ whole genome shotgun (WGS) entry which is preliminary data.</text>
</comment>
<keyword evidence="2" id="KW-1185">Reference proteome</keyword>
<dbReference type="GO" id="GO:0016788">
    <property type="term" value="F:hydrolase activity, acting on ester bonds"/>
    <property type="evidence" value="ECO:0007669"/>
    <property type="project" value="InterPro"/>
</dbReference>
<evidence type="ECO:0000313" key="1">
    <source>
        <dbReference type="EMBL" id="EFA84463.1"/>
    </source>
</evidence>
<dbReference type="InterPro" id="IPR032466">
    <property type="entry name" value="Metal_Hydrolase"/>
</dbReference>
<proteinExistence type="predicted"/>
<sequence length="342" mass="38945">MDVQNNIVKEVEEEGCCKSQKIEGQEVKKELYDIELLNEFNRFKNRVIDSHCHIHEDQNEIDMVKNNDNYNNDSNNSTASNNKEKLSFSQSWLMGTTVPDWDRVNSYASVMGDRAIRCFGIHPWFVHLVHPPQSLLETNPAGDPTKMVMDSYPTVIDSSWPEKMKQLLLQHPDAMVGEIGVDKVTKCRATGKNEQEPQWVVFNRQIEIAAELNRLVSLHCVQLHGKLLDYFIALPLARMPRKIALHTFSGKPSTVTSFAKMKEGKGSRFYFGISFINLSSSKVSKMIQAIPDNRLLLESDQNTPTEAESSVFQVVLEISKAKSWTIQQTIVVTRNNAIEFLK</sequence>